<name>A0ABT0PQF2_9FLAO</name>
<dbReference type="PANTHER" id="PTHR47893:SF1">
    <property type="entry name" value="REGULATORY PROTEIN PCHR"/>
    <property type="match status" value="1"/>
</dbReference>
<evidence type="ECO:0000313" key="5">
    <source>
        <dbReference type="EMBL" id="MCL6272623.1"/>
    </source>
</evidence>
<dbReference type="PRINTS" id="PR00032">
    <property type="entry name" value="HTHARAC"/>
</dbReference>
<dbReference type="InterPro" id="IPR018060">
    <property type="entry name" value="HTH_AraC"/>
</dbReference>
<dbReference type="InterPro" id="IPR020449">
    <property type="entry name" value="Tscrpt_reg_AraC-type_HTH"/>
</dbReference>
<evidence type="ECO:0000259" key="4">
    <source>
        <dbReference type="PROSITE" id="PS01124"/>
    </source>
</evidence>
<dbReference type="SUPFAM" id="SSF46689">
    <property type="entry name" value="Homeodomain-like"/>
    <property type="match status" value="1"/>
</dbReference>
<keyword evidence="2" id="KW-0238">DNA-binding</keyword>
<feature type="domain" description="HTH araC/xylS-type" evidence="4">
    <location>
        <begin position="217"/>
        <end position="314"/>
    </location>
</feature>
<reference evidence="5 6" key="1">
    <citation type="submission" date="2022-05" db="EMBL/GenBank/DDBJ databases">
        <authorList>
            <person name="Park J.-S."/>
        </authorList>
    </citation>
    <scope>NUCLEOTIDE SEQUENCE [LARGE SCALE GENOMIC DNA]</scope>
    <source>
        <strain evidence="5 6">2012CJ35-5</strain>
    </source>
</reference>
<dbReference type="Pfam" id="PF12833">
    <property type="entry name" value="HTH_18"/>
    <property type="match status" value="1"/>
</dbReference>
<dbReference type="InterPro" id="IPR009057">
    <property type="entry name" value="Homeodomain-like_sf"/>
</dbReference>
<organism evidence="5 6">
    <name type="scientific">Flagellimonas spongiicola</name>
    <dbReference type="NCBI Taxonomy" id="2942208"/>
    <lineage>
        <taxon>Bacteria</taxon>
        <taxon>Pseudomonadati</taxon>
        <taxon>Bacteroidota</taxon>
        <taxon>Flavobacteriia</taxon>
        <taxon>Flavobacteriales</taxon>
        <taxon>Flavobacteriaceae</taxon>
        <taxon>Flagellimonas</taxon>
    </lineage>
</organism>
<evidence type="ECO:0000256" key="2">
    <source>
        <dbReference type="ARBA" id="ARBA00023125"/>
    </source>
</evidence>
<dbReference type="PANTHER" id="PTHR47893">
    <property type="entry name" value="REGULATORY PROTEIN PCHR"/>
    <property type="match status" value="1"/>
</dbReference>
<dbReference type="EMBL" id="JAMFMA010000001">
    <property type="protein sequence ID" value="MCL6272623.1"/>
    <property type="molecule type" value="Genomic_DNA"/>
</dbReference>
<keyword evidence="6" id="KW-1185">Reference proteome</keyword>
<dbReference type="InterPro" id="IPR053142">
    <property type="entry name" value="PchR_regulatory_protein"/>
</dbReference>
<evidence type="ECO:0000256" key="3">
    <source>
        <dbReference type="ARBA" id="ARBA00023163"/>
    </source>
</evidence>
<accession>A0ABT0PQF2</accession>
<evidence type="ECO:0000256" key="1">
    <source>
        <dbReference type="ARBA" id="ARBA00023015"/>
    </source>
</evidence>
<dbReference type="Proteomes" id="UP001203607">
    <property type="component" value="Unassembled WGS sequence"/>
</dbReference>
<proteinExistence type="predicted"/>
<gene>
    <name evidence="5" type="ORF">M3P19_01315</name>
</gene>
<protein>
    <submittedName>
        <fullName evidence="5">AraC family transcriptional regulator</fullName>
    </submittedName>
</protein>
<dbReference type="PROSITE" id="PS01124">
    <property type="entry name" value="HTH_ARAC_FAMILY_2"/>
    <property type="match status" value="1"/>
</dbReference>
<dbReference type="Gene3D" id="1.10.10.60">
    <property type="entry name" value="Homeodomain-like"/>
    <property type="match status" value="2"/>
</dbReference>
<comment type="caution">
    <text evidence="5">The sequence shown here is derived from an EMBL/GenBank/DDBJ whole genome shotgun (WGS) entry which is preliminary data.</text>
</comment>
<keyword evidence="3" id="KW-0804">Transcription</keyword>
<keyword evidence="1" id="KW-0805">Transcription regulation</keyword>
<dbReference type="RefSeq" id="WP_249655809.1">
    <property type="nucleotide sequence ID" value="NZ_JAMFMA010000001.1"/>
</dbReference>
<sequence>MDNHHLQTESYAELWESVNNIRNLEAKLIPVYSKQDIVYKNFSIRFVEAYTPHEVTYAGKVASPHLVLTYMFKGNLHITYGDGTSTTLSQNNQYTYYLPDNDYELTYPKESFVQWVRIVVNKEFIDDVIFKMFGGNSWIKPFVVKGQRFIDRKGLVMHPKIVQCLSEIKNPPLDDALKEMYITIKILELISFNLGYDRTSNIIMVGNIPYRDMLILNKIREYLNFSYLEKQSLTGISQQFKINEFKLKKGFKALFGTTVFNYINDLKMKKAKDLFDEGLNVSEVSIILGYTYPQHFSAAFKRKFGNSPKEYTSKSNLT</sequence>
<dbReference type="SMART" id="SM00342">
    <property type="entry name" value="HTH_ARAC"/>
    <property type="match status" value="1"/>
</dbReference>
<evidence type="ECO:0000313" key="6">
    <source>
        <dbReference type="Proteomes" id="UP001203607"/>
    </source>
</evidence>